<dbReference type="Proteomes" id="UP001652600">
    <property type="component" value="Chromosome 6"/>
</dbReference>
<accession>A0A1S3BM13</accession>
<feature type="domain" description="DUF7722" evidence="1">
    <location>
        <begin position="63"/>
        <end position="108"/>
    </location>
</feature>
<dbReference type="EnsemblPlants" id="MELO3C014099.2.1">
    <property type="protein sequence ID" value="MELO3C014099.2.1"/>
    <property type="gene ID" value="MELO3C014099.2"/>
</dbReference>
<dbReference type="GeneID" id="103491021"/>
<protein>
    <submittedName>
        <fullName evidence="4">Uncharacterized protein LOC103491021</fullName>
    </submittedName>
</protein>
<reference evidence="2" key="1">
    <citation type="submission" date="2023-03" db="UniProtKB">
        <authorList>
            <consortium name="EnsemblPlants"/>
        </authorList>
    </citation>
    <scope>IDENTIFICATION</scope>
</reference>
<dbReference type="RefSeq" id="XP_008449025.1">
    <property type="nucleotide sequence ID" value="XM_008450803.2"/>
</dbReference>
<evidence type="ECO:0000313" key="2">
    <source>
        <dbReference type="EnsemblPlants" id="MELO3C014099.2.1"/>
    </source>
</evidence>
<name>A0A1S3BM13_CUCME</name>
<dbReference type="PANTHER" id="PTHR33513:SF21">
    <property type="entry name" value="JMJN DOMAIN-CONTAINING PROTEIN"/>
    <property type="match status" value="1"/>
</dbReference>
<dbReference type="AlphaFoldDB" id="A0A1S3BM13"/>
<sequence>MGLKWILNSAFTQVLGLTEKLQQNQKEAGGEGIKNVEQVKEGRDCFYGGGLNFESGFQMPLHYPRYTKRDYEEMEEGKLDLLLKQYGLCFDGTLEEKRAFAIGTFLWPDQL</sequence>
<proteinExistence type="predicted"/>
<reference evidence="4" key="2">
    <citation type="submission" date="2025-04" db="UniProtKB">
        <authorList>
            <consortium name="RefSeq"/>
        </authorList>
    </citation>
    <scope>IDENTIFICATION</scope>
</reference>
<dbReference type="eggNOG" id="ENOG502S5VI">
    <property type="taxonomic scope" value="Eukaryota"/>
</dbReference>
<organism evidence="3 4">
    <name type="scientific">Cucumis melo</name>
    <name type="common">Muskmelon</name>
    <dbReference type="NCBI Taxonomy" id="3656"/>
    <lineage>
        <taxon>Eukaryota</taxon>
        <taxon>Viridiplantae</taxon>
        <taxon>Streptophyta</taxon>
        <taxon>Embryophyta</taxon>
        <taxon>Tracheophyta</taxon>
        <taxon>Spermatophyta</taxon>
        <taxon>Magnoliopsida</taxon>
        <taxon>eudicotyledons</taxon>
        <taxon>Gunneridae</taxon>
        <taxon>Pentapetalae</taxon>
        <taxon>rosids</taxon>
        <taxon>fabids</taxon>
        <taxon>Cucurbitales</taxon>
        <taxon>Cucurbitaceae</taxon>
        <taxon>Benincaseae</taxon>
        <taxon>Cucumis</taxon>
    </lineage>
</organism>
<evidence type="ECO:0000259" key="1">
    <source>
        <dbReference type="Pfam" id="PF24847"/>
    </source>
</evidence>
<evidence type="ECO:0000313" key="3">
    <source>
        <dbReference type="Proteomes" id="UP001652600"/>
    </source>
</evidence>
<evidence type="ECO:0000313" key="4">
    <source>
        <dbReference type="RefSeq" id="XP_008449025.1"/>
    </source>
</evidence>
<dbReference type="Pfam" id="PF24847">
    <property type="entry name" value="DUF7722"/>
    <property type="match status" value="1"/>
</dbReference>
<dbReference type="Gramene" id="MELO3C014099.2.1">
    <property type="protein sequence ID" value="MELO3C014099.2.1"/>
    <property type="gene ID" value="MELO3C014099.2"/>
</dbReference>
<dbReference type="InParanoid" id="A0A1S3BM13"/>
<dbReference type="OrthoDB" id="1932905at2759"/>
<dbReference type="KEGG" id="cmo:103491021"/>
<keyword evidence="3" id="KW-1185">Reference proteome</keyword>
<gene>
    <name evidence="4" type="primary">LOC103491021</name>
    <name evidence="2" type="synonym">103491021</name>
</gene>
<dbReference type="PANTHER" id="PTHR33513">
    <property type="entry name" value="OS06G0523300 PROTEIN"/>
    <property type="match status" value="1"/>
</dbReference>
<dbReference type="InterPro" id="IPR056139">
    <property type="entry name" value="DUF7722"/>
</dbReference>